<evidence type="ECO:0000313" key="2">
    <source>
        <dbReference type="Proteomes" id="UP000249799"/>
    </source>
</evidence>
<dbReference type="Pfam" id="PF04339">
    <property type="entry name" value="FemAB_like"/>
    <property type="match status" value="1"/>
</dbReference>
<dbReference type="InterPro" id="IPR007434">
    <property type="entry name" value="FemAB-like"/>
</dbReference>
<dbReference type="PANTHER" id="PTHR47017:SF1">
    <property type="entry name" value="ACYL-COA"/>
    <property type="match status" value="1"/>
</dbReference>
<accession>A0A2Z4FMN3</accession>
<dbReference type="OrthoDB" id="9776898at2"/>
<sequence>MPSERHFRRTARLERPPRGCPLASHWICTGCAGTAATRFAPHTNGDTMGRVEFEIIEGIKEIDAAAWDQLVGADSPFLEYGFLRALEDSGCVGSDSGWHPQFLVARDSDAPDRLVGAMPLYLKLHSMGEFVFDWSWADAAQRAGIRYYPKAVVAVPMTPIQGRRILVDAALAPDDALAIKKTLVETAIDFAQKVGLSSVHFNFIMPDEVAIFEALDLPIRVGMQFHWHNHNGAEDAQKYSDFDAFLGRFRSKKRANIRRERRKLTNAGVRTRVVAGAAVTPAHLDRVFDYYRDTIDKLEWGRQYLNREFFQHLGEQLPQRLHLVMAEQDGEEFGGAFNLYKNAGLYGRYWGCTKEVEFAHFETCLYRPLDWCIEHGVEVFQPGAQGPHKYDRGFDPTPTYSAHWIRDPRLADAVGQFIAHERAEMRAHIKELRQDSPINR</sequence>
<dbReference type="GO" id="GO:0016740">
    <property type="term" value="F:transferase activity"/>
    <property type="evidence" value="ECO:0007669"/>
    <property type="project" value="UniProtKB-KW"/>
</dbReference>
<proteinExistence type="predicted"/>
<protein>
    <submittedName>
        <fullName evidence="1">GNAT family N-acetyltransferase</fullName>
    </submittedName>
</protein>
<dbReference type="SUPFAM" id="SSF55729">
    <property type="entry name" value="Acyl-CoA N-acyltransferases (Nat)"/>
    <property type="match status" value="1"/>
</dbReference>
<dbReference type="PANTHER" id="PTHR47017">
    <property type="entry name" value="ACYL-COA"/>
    <property type="match status" value="1"/>
</dbReference>
<organism evidence="1 2">
    <name type="scientific">Bradymonas sediminis</name>
    <dbReference type="NCBI Taxonomy" id="1548548"/>
    <lineage>
        <taxon>Bacteria</taxon>
        <taxon>Deltaproteobacteria</taxon>
        <taxon>Bradymonadales</taxon>
        <taxon>Bradymonadaceae</taxon>
        <taxon>Bradymonas</taxon>
    </lineage>
</organism>
<dbReference type="EMBL" id="CP030032">
    <property type="protein sequence ID" value="AWV90247.1"/>
    <property type="molecule type" value="Genomic_DNA"/>
</dbReference>
<dbReference type="KEGG" id="bsed:DN745_13275"/>
<evidence type="ECO:0000313" key="1">
    <source>
        <dbReference type="EMBL" id="AWV90247.1"/>
    </source>
</evidence>
<dbReference type="Proteomes" id="UP000249799">
    <property type="component" value="Chromosome"/>
</dbReference>
<gene>
    <name evidence="1" type="ORF">DN745_13275</name>
</gene>
<keyword evidence="1" id="KW-0808">Transferase</keyword>
<dbReference type="Gene3D" id="3.40.630.30">
    <property type="match status" value="1"/>
</dbReference>
<dbReference type="AlphaFoldDB" id="A0A2Z4FMN3"/>
<name>A0A2Z4FMN3_9DELT</name>
<keyword evidence="2" id="KW-1185">Reference proteome</keyword>
<reference evidence="1 2" key="1">
    <citation type="submission" date="2018-06" db="EMBL/GenBank/DDBJ databases">
        <title>Lujinxingia sediminis gen. nov. sp. nov., a new facultative anaerobic member of the class Deltaproteobacteria, and proposal of Lujinxingaceae fam. nov.</title>
        <authorList>
            <person name="Guo L.-Y."/>
            <person name="Li C.-M."/>
            <person name="Wang S."/>
            <person name="Du Z.-J."/>
        </authorList>
    </citation>
    <scope>NUCLEOTIDE SEQUENCE [LARGE SCALE GENOMIC DNA]</scope>
    <source>
        <strain evidence="1 2">FA350</strain>
    </source>
</reference>
<dbReference type="InterPro" id="IPR016181">
    <property type="entry name" value="Acyl_CoA_acyltransferase"/>
</dbReference>